<reference evidence="1 2" key="1">
    <citation type="journal article" date="2020" name="Nat. Food">
        <title>A phased Vanilla planifolia genome enables genetic improvement of flavour and production.</title>
        <authorList>
            <person name="Hasing T."/>
            <person name="Tang H."/>
            <person name="Brym M."/>
            <person name="Khazi F."/>
            <person name="Huang T."/>
            <person name="Chambers A.H."/>
        </authorList>
    </citation>
    <scope>NUCLEOTIDE SEQUENCE [LARGE SCALE GENOMIC DNA]</scope>
    <source>
        <tissue evidence="1">Leaf</tissue>
    </source>
</reference>
<dbReference type="EMBL" id="JADCNM010000002">
    <property type="protein sequence ID" value="KAG0495257.1"/>
    <property type="molecule type" value="Genomic_DNA"/>
</dbReference>
<organism evidence="1 2">
    <name type="scientific">Vanilla planifolia</name>
    <name type="common">Vanilla</name>
    <dbReference type="NCBI Taxonomy" id="51239"/>
    <lineage>
        <taxon>Eukaryota</taxon>
        <taxon>Viridiplantae</taxon>
        <taxon>Streptophyta</taxon>
        <taxon>Embryophyta</taxon>
        <taxon>Tracheophyta</taxon>
        <taxon>Spermatophyta</taxon>
        <taxon>Magnoliopsida</taxon>
        <taxon>Liliopsida</taxon>
        <taxon>Asparagales</taxon>
        <taxon>Orchidaceae</taxon>
        <taxon>Vanilloideae</taxon>
        <taxon>Vanilleae</taxon>
        <taxon>Vanilla</taxon>
    </lineage>
</organism>
<gene>
    <name evidence="1" type="ORF">HPP92_006251</name>
</gene>
<evidence type="ECO:0000313" key="1">
    <source>
        <dbReference type="EMBL" id="KAG0495257.1"/>
    </source>
</evidence>
<proteinExistence type="predicted"/>
<dbReference type="OrthoDB" id="1722225at2759"/>
<sequence length="106" mass="12141">MIQGHSKDKKRNLDDQNRLVLTSSAPFHYKSFFSNDDSYAWYSQNRSVLKTSNDSIIQFAKGAHNPFQFIANVLSIEENLLFLSPQEEFHGFESGAFYKSKKGGSR</sequence>
<dbReference type="Proteomes" id="UP000639772">
    <property type="component" value="Unassembled WGS sequence"/>
</dbReference>
<dbReference type="AlphaFoldDB" id="A0A835S150"/>
<name>A0A835S150_VANPL</name>
<accession>A0A835S150</accession>
<evidence type="ECO:0000313" key="2">
    <source>
        <dbReference type="Proteomes" id="UP000639772"/>
    </source>
</evidence>
<comment type="caution">
    <text evidence="1">The sequence shown here is derived from an EMBL/GenBank/DDBJ whole genome shotgun (WGS) entry which is preliminary data.</text>
</comment>
<protein>
    <submittedName>
        <fullName evidence="1">Uncharacterized protein</fullName>
    </submittedName>
</protein>